<dbReference type="InterPro" id="IPR051219">
    <property type="entry name" value="Heterochromatin_chromo-domain"/>
</dbReference>
<dbReference type="InterPro" id="IPR023779">
    <property type="entry name" value="Chromodomain_CS"/>
</dbReference>
<keyword evidence="2" id="KW-0539">Nucleus</keyword>
<accession>A0A147BDM2</accession>
<evidence type="ECO:0000256" key="4">
    <source>
        <dbReference type="SAM" id="Phobius"/>
    </source>
</evidence>
<keyword evidence="4" id="KW-0472">Membrane</keyword>
<dbReference type="Gene3D" id="2.40.50.40">
    <property type="match status" value="1"/>
</dbReference>
<dbReference type="SUPFAM" id="SSF54160">
    <property type="entry name" value="Chromo domain-like"/>
    <property type="match status" value="1"/>
</dbReference>
<feature type="region of interest" description="Disordered" evidence="3">
    <location>
        <begin position="116"/>
        <end position="135"/>
    </location>
</feature>
<dbReference type="AlphaFoldDB" id="A0A147BDM2"/>
<feature type="non-terminal residue" evidence="6">
    <location>
        <position position="1"/>
    </location>
</feature>
<feature type="domain" description="Chromo" evidence="5">
    <location>
        <begin position="6"/>
        <end position="69"/>
    </location>
</feature>
<dbReference type="InterPro" id="IPR017984">
    <property type="entry name" value="Chromo_dom_subgr"/>
</dbReference>
<evidence type="ECO:0000256" key="2">
    <source>
        <dbReference type="ARBA" id="ARBA00023242"/>
    </source>
</evidence>
<proteinExistence type="predicted"/>
<name>A0A147BDM2_IXORI</name>
<evidence type="ECO:0000256" key="1">
    <source>
        <dbReference type="ARBA" id="ARBA00004123"/>
    </source>
</evidence>
<dbReference type="GO" id="GO:0005634">
    <property type="term" value="C:nucleus"/>
    <property type="evidence" value="ECO:0007669"/>
    <property type="project" value="UniProtKB-SubCell"/>
</dbReference>
<dbReference type="CDD" id="cd00024">
    <property type="entry name" value="CD_CSD"/>
    <property type="match status" value="1"/>
</dbReference>
<reference evidence="6" key="1">
    <citation type="journal article" date="2018" name="PLoS Negl. Trop. Dis.">
        <title>Sialome diversity of ticks revealed by RNAseq of single tick salivary glands.</title>
        <authorList>
            <person name="Perner J."/>
            <person name="Kropackova S."/>
            <person name="Kopacek P."/>
            <person name="Ribeiro J.M."/>
        </authorList>
    </citation>
    <scope>NUCLEOTIDE SEQUENCE</scope>
    <source>
        <strain evidence="6">Siblings of single egg batch collected in Ceske Budejovice</strain>
        <tissue evidence="6">Salivary glands</tissue>
    </source>
</reference>
<organism evidence="6">
    <name type="scientific">Ixodes ricinus</name>
    <name type="common">Common tick</name>
    <name type="synonym">Acarus ricinus</name>
    <dbReference type="NCBI Taxonomy" id="34613"/>
    <lineage>
        <taxon>Eukaryota</taxon>
        <taxon>Metazoa</taxon>
        <taxon>Ecdysozoa</taxon>
        <taxon>Arthropoda</taxon>
        <taxon>Chelicerata</taxon>
        <taxon>Arachnida</taxon>
        <taxon>Acari</taxon>
        <taxon>Parasitiformes</taxon>
        <taxon>Ixodida</taxon>
        <taxon>Ixodoidea</taxon>
        <taxon>Ixodidae</taxon>
        <taxon>Ixodinae</taxon>
        <taxon>Ixodes</taxon>
    </lineage>
</organism>
<dbReference type="Pfam" id="PF00385">
    <property type="entry name" value="Chromo"/>
    <property type="match status" value="1"/>
</dbReference>
<feature type="transmembrane region" description="Helical" evidence="4">
    <location>
        <begin position="145"/>
        <end position="165"/>
    </location>
</feature>
<evidence type="ECO:0000259" key="5">
    <source>
        <dbReference type="PROSITE" id="PS50013"/>
    </source>
</evidence>
<keyword evidence="4" id="KW-1133">Transmembrane helix</keyword>
<dbReference type="InterPro" id="IPR023780">
    <property type="entry name" value="Chromo_domain"/>
</dbReference>
<dbReference type="PRINTS" id="PR00504">
    <property type="entry name" value="CHROMODOMAIN"/>
</dbReference>
<keyword evidence="4" id="KW-0812">Transmembrane</keyword>
<dbReference type="SMART" id="SM00298">
    <property type="entry name" value="CHROMO"/>
    <property type="match status" value="1"/>
</dbReference>
<dbReference type="PANTHER" id="PTHR22812">
    <property type="entry name" value="CHROMOBOX PROTEIN"/>
    <property type="match status" value="1"/>
</dbReference>
<comment type="subcellular location">
    <subcellularLocation>
        <location evidence="1">Nucleus</location>
    </subcellularLocation>
</comment>
<sequence>EGGEHYEVERILNHRRKRSGRNEKQEYLIRWKGFGPEEDTWEPEKNLTGCEELLREYLDSLHEDEEGTELMATVSPVPRKQYSSVLEESASKTLEAAEIITRRRLQVDQWRKEEESRNLAEEAANGVGTSGRPPGFGTTLPLRRVVMAGSSIILACAATFALYYAGSAETLREVLKHNWLSASDDSGNANTTL</sequence>
<dbReference type="InterPro" id="IPR000953">
    <property type="entry name" value="Chromo/chromo_shadow_dom"/>
</dbReference>
<evidence type="ECO:0000313" key="6">
    <source>
        <dbReference type="EMBL" id="JAR88867.1"/>
    </source>
</evidence>
<dbReference type="EMBL" id="GEGO01006537">
    <property type="protein sequence ID" value="JAR88867.1"/>
    <property type="molecule type" value="Transcribed_RNA"/>
</dbReference>
<protein>
    <recommendedName>
        <fullName evidence="5">Chromo domain-containing protein</fullName>
    </recommendedName>
</protein>
<dbReference type="InterPro" id="IPR016197">
    <property type="entry name" value="Chromo-like_dom_sf"/>
</dbReference>
<dbReference type="PROSITE" id="PS00598">
    <property type="entry name" value="CHROMO_1"/>
    <property type="match status" value="1"/>
</dbReference>
<dbReference type="PROSITE" id="PS50013">
    <property type="entry name" value="CHROMO_2"/>
    <property type="match status" value="1"/>
</dbReference>
<evidence type="ECO:0000256" key="3">
    <source>
        <dbReference type="SAM" id="MobiDB-lite"/>
    </source>
</evidence>
<dbReference type="GO" id="GO:0005694">
    <property type="term" value="C:chromosome"/>
    <property type="evidence" value="ECO:0007669"/>
    <property type="project" value="UniProtKB-ARBA"/>
</dbReference>